<evidence type="ECO:0000259" key="3">
    <source>
        <dbReference type="PROSITE" id="PS51471"/>
    </source>
</evidence>
<evidence type="ECO:0000313" key="5">
    <source>
        <dbReference type="Proteomes" id="UP000322225"/>
    </source>
</evidence>
<dbReference type="InterPro" id="IPR032852">
    <property type="entry name" value="ALKBH2"/>
</dbReference>
<dbReference type="KEGG" id="ksn:43586872"/>
<dbReference type="SUPFAM" id="SSF51197">
    <property type="entry name" value="Clavaminate synthase-like"/>
    <property type="match status" value="1"/>
</dbReference>
<feature type="region of interest" description="Disordered" evidence="2">
    <location>
        <begin position="261"/>
        <end position="291"/>
    </location>
</feature>
<gene>
    <name evidence="4" type="ORF">CI109_101104</name>
</gene>
<dbReference type="PROSITE" id="PS51471">
    <property type="entry name" value="FE2OG_OXY"/>
    <property type="match status" value="1"/>
</dbReference>
<dbReference type="InterPro" id="IPR005123">
    <property type="entry name" value="Oxoglu/Fe-dep_dioxygenase_dom"/>
</dbReference>
<feature type="compositionally biased region" description="Basic and acidic residues" evidence="2">
    <location>
        <begin position="196"/>
        <end position="206"/>
    </location>
</feature>
<dbReference type="GO" id="GO:0035516">
    <property type="term" value="F:broad specificity oxidative DNA demethylase activity"/>
    <property type="evidence" value="ECO:0007669"/>
    <property type="project" value="TreeGrafter"/>
</dbReference>
<name>A0AAJ8LH23_9TREE</name>
<feature type="region of interest" description="Disordered" evidence="2">
    <location>
        <begin position="176"/>
        <end position="213"/>
    </location>
</feature>
<dbReference type="AlphaFoldDB" id="A0AAJ8LH23"/>
<dbReference type="GO" id="GO:0006307">
    <property type="term" value="P:DNA alkylation repair"/>
    <property type="evidence" value="ECO:0007669"/>
    <property type="project" value="TreeGrafter"/>
</dbReference>
<dbReference type="PANTHER" id="PTHR31573:SF4">
    <property type="entry name" value="FE2OG DIOXYGENASE DOMAIN-CONTAINING PROTEIN"/>
    <property type="match status" value="1"/>
</dbReference>
<feature type="compositionally biased region" description="Polar residues" evidence="2">
    <location>
        <begin position="574"/>
        <end position="590"/>
    </location>
</feature>
<reference evidence="4" key="2">
    <citation type="submission" date="2024-01" db="EMBL/GenBank/DDBJ databases">
        <title>Comparative genomics of Cryptococcus and Kwoniella reveals pathogenesis evolution and contrasting modes of karyotype evolution via chromosome fusion or intercentromeric recombination.</title>
        <authorList>
            <person name="Coelho M.A."/>
            <person name="David-Palma M."/>
            <person name="Shea T."/>
            <person name="Bowers K."/>
            <person name="McGinley-Smith S."/>
            <person name="Mohammad A.W."/>
            <person name="Gnirke A."/>
            <person name="Yurkov A.M."/>
            <person name="Nowrousian M."/>
            <person name="Sun S."/>
            <person name="Cuomo C.A."/>
            <person name="Heitman J."/>
        </authorList>
    </citation>
    <scope>NUCLEOTIDE SEQUENCE</scope>
    <source>
        <strain evidence="4">CBS 12478</strain>
    </source>
</reference>
<feature type="binding site" evidence="1">
    <location>
        <position position="982"/>
    </location>
    <ligand>
        <name>2-oxoglutarate</name>
        <dbReference type="ChEBI" id="CHEBI:16810"/>
    </ligand>
</feature>
<reference evidence="4" key="1">
    <citation type="submission" date="2017-08" db="EMBL/GenBank/DDBJ databases">
        <authorList>
            <person name="Cuomo C."/>
            <person name="Billmyre B."/>
            <person name="Heitman J."/>
        </authorList>
    </citation>
    <scope>NUCLEOTIDE SEQUENCE</scope>
    <source>
        <strain evidence="4">CBS 12478</strain>
    </source>
</reference>
<feature type="domain" description="Fe2OG dioxygenase" evidence="3">
    <location>
        <begin position="973"/>
        <end position="1083"/>
    </location>
</feature>
<dbReference type="Gene3D" id="2.60.120.590">
    <property type="entry name" value="Alpha-ketoglutarate-dependent dioxygenase AlkB-like"/>
    <property type="match status" value="1"/>
</dbReference>
<dbReference type="EMBL" id="CP144052">
    <property type="protein sequence ID" value="WWD16674.1"/>
    <property type="molecule type" value="Genomic_DNA"/>
</dbReference>
<evidence type="ECO:0000313" key="4">
    <source>
        <dbReference type="EMBL" id="WWD16674.1"/>
    </source>
</evidence>
<protein>
    <recommendedName>
        <fullName evidence="3">Fe2OG dioxygenase domain-containing protein</fullName>
    </recommendedName>
</protein>
<feature type="binding site" evidence="1">
    <location>
        <position position="1066"/>
    </location>
    <ligand>
        <name>2-oxoglutarate</name>
        <dbReference type="ChEBI" id="CHEBI:16810"/>
    </ligand>
</feature>
<proteinExistence type="predicted"/>
<dbReference type="Proteomes" id="UP000322225">
    <property type="component" value="Chromosome 2"/>
</dbReference>
<dbReference type="GO" id="GO:0051747">
    <property type="term" value="F:cytosine C-5 DNA demethylase activity"/>
    <property type="evidence" value="ECO:0007669"/>
    <property type="project" value="TreeGrafter"/>
</dbReference>
<keyword evidence="5" id="KW-1185">Reference proteome</keyword>
<dbReference type="InterPro" id="IPR037151">
    <property type="entry name" value="AlkB-like_sf"/>
</dbReference>
<feature type="region of interest" description="Disordered" evidence="2">
    <location>
        <begin position="1"/>
        <end position="28"/>
    </location>
</feature>
<dbReference type="Pfam" id="PF13532">
    <property type="entry name" value="2OG-FeII_Oxy_2"/>
    <property type="match status" value="1"/>
</dbReference>
<sequence>MRLSAILPGEAFDNVDPEPDETSKGDPVDIDEQDLRFRVTALWLLYDKRTREAREYVLCRARKVRAEGERQTHIEESQRKLDHNSNQELLEESEEEQEQIEWDRVGVVNPPDRNEDSIGSAIVTDCRGKKRESAKRRSQVEAQAKAKVKVKGKGGLLESLAPQAPILDNLSSEVEGHTCEVEQGPSKRPKRAPQKVKAEPLPRPKADYSGGWTIQPVPTDFASFLRMDHPPEILNAPRPARQATPTEYEIGVRLSEAIAPGTRKVAKKKKRQLEEPSNPKRAQVRASARKKDEMEVVPLPVESWMHRGIKSSTFSAVLRIIAGLGKPTVPPCKQTVQAPRARPPVWAESRQELCEALPYYRSFQSGLYMHVRVAFGYLLEAFPAPRDTWAHNGRVVISHGGGQCVQTRNLDGTPGPATLHADQSRSDARVDTLLNAHERRTPIILIAGAGYEFLPWKLSCAYVVLGWYWISAAWVEAEPVGKGIKPPLGRDYFHRYKIRFDWVDSQGVPWWDNDGQRRIISGFEAGSREDSPLTPCPEDRMPSTGLTLLNYRSTGSNSGPSAVPQTTGYAMTQVGSQATSIPRPRNSLSRHSVAPERPSLPPSPSPIKDIMPLVNHTGLLTPPITPPDRTTNVSLPKPEIVPHAEIKRESDPIFGSRTRPLPGEGVLNYDLPVATSFDLENHEPLTTSSFTCPTCTKPNPQVYQEGEICLSLSCPAFFMLPTHLGLLPIPPGFQLTLSPTFLEPCATPSAVRKVPYDVVPPEPISRVPDADASGVGGRTLWRGWVCKRCGRANCRYRWEVWECRSCGNTLGPLDPNNVVSPSSLEPTIPTFLGNAHMNVSQGVTGSVTKVDSIRATIVIYDLANVGKVYHIMHEKLDLADGLLDQYQREAARGGYFQRRALKAVSQSWSMRQDIVPNVKGPLLAQHFAVNSGASYKYNVDTVSFPFENSPSCVIHALDLITKRVESVLGEQVPFNECLSVMYREGQKMSWHDDGEQGLGPVVASLSLGSPAIMSFRRKQPRIEPNRGFYTGFSSARVSPPIALSITLSHGDIMIMQGREIQKTFDHRVIPQGFRIAATARTIGIP</sequence>
<evidence type="ECO:0000256" key="2">
    <source>
        <dbReference type="SAM" id="MobiDB-lite"/>
    </source>
</evidence>
<organism evidence="4 5">
    <name type="scientific">Kwoniella shandongensis</name>
    <dbReference type="NCBI Taxonomy" id="1734106"/>
    <lineage>
        <taxon>Eukaryota</taxon>
        <taxon>Fungi</taxon>
        <taxon>Dikarya</taxon>
        <taxon>Basidiomycota</taxon>
        <taxon>Agaricomycotina</taxon>
        <taxon>Tremellomycetes</taxon>
        <taxon>Tremellales</taxon>
        <taxon>Cryptococcaceae</taxon>
        <taxon>Kwoniella</taxon>
    </lineage>
</organism>
<evidence type="ECO:0000256" key="1">
    <source>
        <dbReference type="PIRSR" id="PIRSR632852-1"/>
    </source>
</evidence>
<dbReference type="GO" id="GO:0008198">
    <property type="term" value="F:ferrous iron binding"/>
    <property type="evidence" value="ECO:0007669"/>
    <property type="project" value="TreeGrafter"/>
</dbReference>
<feature type="binding site" evidence="1">
    <location>
        <position position="991"/>
    </location>
    <ligand>
        <name>2-oxoglutarate</name>
        <dbReference type="ChEBI" id="CHEBI:16810"/>
    </ligand>
</feature>
<dbReference type="RefSeq" id="XP_065822972.1">
    <property type="nucleotide sequence ID" value="XM_065966900.1"/>
</dbReference>
<dbReference type="PANTHER" id="PTHR31573">
    <property type="entry name" value="ALPHA-KETOGLUTARATE-DEPENDENT DIOXYGENASE ALKB HOMOLOG 2"/>
    <property type="match status" value="1"/>
</dbReference>
<feature type="region of interest" description="Disordered" evidence="2">
    <location>
        <begin position="574"/>
        <end position="606"/>
    </location>
</feature>
<dbReference type="InterPro" id="IPR027450">
    <property type="entry name" value="AlkB-like"/>
</dbReference>
<accession>A0AAJ8LH23</accession>
<dbReference type="GeneID" id="43586872"/>